<evidence type="ECO:0000256" key="12">
    <source>
        <dbReference type="RuleBase" id="RU000688"/>
    </source>
</evidence>
<dbReference type="Pfam" id="PF00001">
    <property type="entry name" value="7tm_1"/>
    <property type="match status" value="1"/>
</dbReference>
<feature type="transmembrane region" description="Helical" evidence="13">
    <location>
        <begin position="53"/>
        <end position="81"/>
    </location>
</feature>
<evidence type="ECO:0000256" key="10">
    <source>
        <dbReference type="ARBA" id="ARBA00023180"/>
    </source>
</evidence>
<keyword evidence="7 13" id="KW-0472">Membrane</keyword>
<dbReference type="SUPFAM" id="SSF81321">
    <property type="entry name" value="Family A G protein-coupled receptor-like"/>
    <property type="match status" value="1"/>
</dbReference>
<evidence type="ECO:0000256" key="2">
    <source>
        <dbReference type="ARBA" id="ARBA00010663"/>
    </source>
</evidence>
<feature type="transmembrane region" description="Helical" evidence="13">
    <location>
        <begin position="174"/>
        <end position="194"/>
    </location>
</feature>
<proteinExistence type="inferred from homology"/>
<dbReference type="OrthoDB" id="5950040at2759"/>
<feature type="transmembrane region" description="Helical" evidence="13">
    <location>
        <begin position="317"/>
        <end position="339"/>
    </location>
</feature>
<dbReference type="EMBL" id="CADCXU010001228">
    <property type="protein sequence ID" value="CAA9993799.1"/>
    <property type="molecule type" value="Genomic_DNA"/>
</dbReference>
<evidence type="ECO:0000256" key="5">
    <source>
        <dbReference type="ARBA" id="ARBA00022989"/>
    </source>
</evidence>
<evidence type="ECO:0000256" key="4">
    <source>
        <dbReference type="ARBA" id="ARBA00022692"/>
    </source>
</evidence>
<feature type="transmembrane region" description="Helical" evidence="13">
    <location>
        <begin position="272"/>
        <end position="297"/>
    </location>
</feature>
<dbReference type="PRINTS" id="PR00237">
    <property type="entry name" value="GPCRRHODOPSN"/>
</dbReference>
<evidence type="ECO:0000256" key="7">
    <source>
        <dbReference type="ARBA" id="ARBA00023136"/>
    </source>
</evidence>
<feature type="transmembrane region" description="Helical" evidence="13">
    <location>
        <begin position="230"/>
        <end position="251"/>
    </location>
</feature>
<dbReference type="PROSITE" id="PS50262">
    <property type="entry name" value="G_PROTEIN_RECEP_F1_2"/>
    <property type="match status" value="1"/>
</dbReference>
<keyword evidence="8" id="KW-1015">Disulfide bond</keyword>
<dbReference type="InterPro" id="IPR017452">
    <property type="entry name" value="GPCR_Rhodpsn_7TM"/>
</dbReference>
<comment type="similarity">
    <text evidence="2 12">Belongs to the G-protein coupled receptor 1 family.</text>
</comment>
<keyword evidence="5 13" id="KW-1133">Transmembrane helix</keyword>
<evidence type="ECO:0000256" key="1">
    <source>
        <dbReference type="ARBA" id="ARBA00004651"/>
    </source>
</evidence>
<keyword evidence="4 12" id="KW-0812">Transmembrane</keyword>
<accession>A0A6H5FWF7</accession>
<dbReference type="GO" id="GO:0005886">
    <property type="term" value="C:plasma membrane"/>
    <property type="evidence" value="ECO:0007669"/>
    <property type="project" value="UniProtKB-SubCell"/>
</dbReference>
<dbReference type="Proteomes" id="UP000479000">
    <property type="component" value="Unassembled WGS sequence"/>
</dbReference>
<protein>
    <recommendedName>
        <fullName evidence="14">G-protein coupled receptors family 1 profile domain-containing protein</fullName>
    </recommendedName>
</protein>
<evidence type="ECO:0000256" key="3">
    <source>
        <dbReference type="ARBA" id="ARBA00022475"/>
    </source>
</evidence>
<keyword evidence="16" id="KW-1185">Reference proteome</keyword>
<keyword evidence="10" id="KW-0325">Glycoprotein</keyword>
<keyword evidence="11 12" id="KW-0807">Transducer</keyword>
<organism evidence="15 16">
    <name type="scientific">Nesidiocoris tenuis</name>
    <dbReference type="NCBI Taxonomy" id="355587"/>
    <lineage>
        <taxon>Eukaryota</taxon>
        <taxon>Metazoa</taxon>
        <taxon>Ecdysozoa</taxon>
        <taxon>Arthropoda</taxon>
        <taxon>Hexapoda</taxon>
        <taxon>Insecta</taxon>
        <taxon>Pterygota</taxon>
        <taxon>Neoptera</taxon>
        <taxon>Paraneoptera</taxon>
        <taxon>Hemiptera</taxon>
        <taxon>Heteroptera</taxon>
        <taxon>Panheteroptera</taxon>
        <taxon>Cimicomorpha</taxon>
        <taxon>Miridae</taxon>
        <taxon>Dicyphina</taxon>
        <taxon>Nesidiocoris</taxon>
    </lineage>
</organism>
<keyword evidence="6 12" id="KW-0297">G-protein coupled receptor</keyword>
<evidence type="ECO:0000259" key="14">
    <source>
        <dbReference type="PROSITE" id="PS50262"/>
    </source>
</evidence>
<dbReference type="InterPro" id="IPR005390">
    <property type="entry name" value="NeuromedU_rcpt"/>
</dbReference>
<reference evidence="15 16" key="1">
    <citation type="submission" date="2020-02" db="EMBL/GenBank/DDBJ databases">
        <authorList>
            <person name="Ferguson B K."/>
        </authorList>
    </citation>
    <scope>NUCLEOTIDE SEQUENCE [LARGE SCALE GENOMIC DNA]</scope>
</reference>
<feature type="domain" description="G-protein coupled receptors family 1 profile" evidence="14">
    <location>
        <begin position="73"/>
        <end position="340"/>
    </location>
</feature>
<name>A0A6H5FWF7_9HEMI</name>
<evidence type="ECO:0000256" key="8">
    <source>
        <dbReference type="ARBA" id="ARBA00023157"/>
    </source>
</evidence>
<dbReference type="PROSITE" id="PS00237">
    <property type="entry name" value="G_PROTEIN_RECEP_F1_1"/>
    <property type="match status" value="1"/>
</dbReference>
<dbReference type="PANTHER" id="PTHR24243:SF208">
    <property type="entry name" value="PYROKININ-1 RECEPTOR"/>
    <property type="match status" value="1"/>
</dbReference>
<keyword evidence="9 12" id="KW-0675">Receptor</keyword>
<sequence>MFEVEPDHGAFAYHSSGIRAGSESFNTAFPNNTSSVNFCSSLEPLWGPKRDPLYIVVPVTVLYSLIFLTGVVGNVCTCVVIARNRHMQTTTNYYLFSLAISDVLLLVSGLPTEMYTVWSKYPYVFGETFCVISGLASETSSNATVLTITAFTVERYVAICHPFHTHVVSKLSRAIKFVIAIWLIALACAVPQAAQLGLVYAKDDISGEKVSEEYKICGLKSPYPYAFETFTVLFFFAPMTVITILYMLIGIKLHSTTKVKSGQRLRDSRKSAGYGTTRVVKMLVVVVVAFFICWAPFQAQRLFAVYGANTSPRMILMYKAITYMSGLLYYLSTTINPFLYNIMSLKFREAFKYTSTSHTLIAINHDGGHWHFNRDARVELSVSNGRAEEASLHRSIGNKRTTAINTIASSGSRRIKECLIVFARRVSQGAGFVLRL</sequence>
<gene>
    <name evidence="15" type="ORF">NTEN_LOCUS682</name>
</gene>
<evidence type="ECO:0000256" key="13">
    <source>
        <dbReference type="SAM" id="Phobius"/>
    </source>
</evidence>
<dbReference type="GO" id="GO:0001607">
    <property type="term" value="F:neuromedin U receptor activity"/>
    <property type="evidence" value="ECO:0007669"/>
    <property type="project" value="InterPro"/>
</dbReference>
<dbReference type="InterPro" id="IPR000276">
    <property type="entry name" value="GPCR_Rhodpsn"/>
</dbReference>
<evidence type="ECO:0000256" key="6">
    <source>
        <dbReference type="ARBA" id="ARBA00023040"/>
    </source>
</evidence>
<evidence type="ECO:0000313" key="16">
    <source>
        <dbReference type="Proteomes" id="UP000479000"/>
    </source>
</evidence>
<dbReference type="PANTHER" id="PTHR24243">
    <property type="entry name" value="G-PROTEIN COUPLED RECEPTOR"/>
    <property type="match status" value="1"/>
</dbReference>
<feature type="transmembrane region" description="Helical" evidence="13">
    <location>
        <begin position="93"/>
        <end position="111"/>
    </location>
</feature>
<evidence type="ECO:0000256" key="11">
    <source>
        <dbReference type="ARBA" id="ARBA00023224"/>
    </source>
</evidence>
<evidence type="ECO:0000256" key="9">
    <source>
        <dbReference type="ARBA" id="ARBA00023170"/>
    </source>
</evidence>
<keyword evidence="3" id="KW-1003">Cell membrane</keyword>
<dbReference type="PRINTS" id="PR01565">
    <property type="entry name" value="NEUROMEDINUR"/>
</dbReference>
<feature type="transmembrane region" description="Helical" evidence="13">
    <location>
        <begin position="131"/>
        <end position="153"/>
    </location>
</feature>
<dbReference type="Gene3D" id="1.20.1070.10">
    <property type="entry name" value="Rhodopsin 7-helix transmembrane proteins"/>
    <property type="match status" value="1"/>
</dbReference>
<dbReference type="AlphaFoldDB" id="A0A6H5FWF7"/>
<evidence type="ECO:0000313" key="15">
    <source>
        <dbReference type="EMBL" id="CAA9993799.1"/>
    </source>
</evidence>
<comment type="subcellular location">
    <subcellularLocation>
        <location evidence="1">Cell membrane</location>
        <topology evidence="1">Multi-pass membrane protein</topology>
    </subcellularLocation>
</comment>